<dbReference type="eggNOG" id="ENOG502ZSEN">
    <property type="taxonomic scope" value="Bacteria"/>
</dbReference>
<reference evidence="1 2" key="1">
    <citation type="submission" date="2014-03" db="EMBL/GenBank/DDBJ databases">
        <title>Draft Genome Sequences of 13 Willow Endophytes.</title>
        <authorList>
            <person name="Gan H.Y."/>
            <person name="Gan H.M."/>
            <person name="Savka M.A."/>
            <person name="Hudson A.O."/>
        </authorList>
    </citation>
    <scope>NUCLEOTIDE SEQUENCE [LARGE SCALE GENOMIC DNA]</scope>
    <source>
        <strain evidence="1 2">RIT293</strain>
    </source>
</reference>
<dbReference type="Proteomes" id="UP000024001">
    <property type="component" value="Unassembled WGS sequence"/>
</dbReference>
<evidence type="ECO:0000313" key="1">
    <source>
        <dbReference type="EMBL" id="EZP27499.1"/>
    </source>
</evidence>
<protein>
    <submittedName>
        <fullName evidence="1">Uncharacterized protein</fullName>
    </submittedName>
</protein>
<gene>
    <name evidence="1" type="ORF">BW34_01487</name>
</gene>
<dbReference type="RefSeq" id="WP_235186084.1">
    <property type="nucleotide sequence ID" value="NZ_JFYO01000005.1"/>
</dbReference>
<dbReference type="EMBL" id="JFYO01000005">
    <property type="protein sequence ID" value="EZP27499.1"/>
    <property type="molecule type" value="Genomic_DNA"/>
</dbReference>
<evidence type="ECO:0000313" key="2">
    <source>
        <dbReference type="Proteomes" id="UP000024001"/>
    </source>
</evidence>
<organism evidence="1 2">
    <name type="scientific">Microbacterium oleivorans</name>
    <dbReference type="NCBI Taxonomy" id="273677"/>
    <lineage>
        <taxon>Bacteria</taxon>
        <taxon>Bacillati</taxon>
        <taxon>Actinomycetota</taxon>
        <taxon>Actinomycetes</taxon>
        <taxon>Micrococcales</taxon>
        <taxon>Microbacteriaceae</taxon>
        <taxon>Microbacterium</taxon>
    </lineage>
</organism>
<dbReference type="PATRIC" id="fig|273677.3.peg.1467"/>
<sequence length="91" mass="9777">MSDVQLDLAELAAARDRAIGAYDTFSSADTVSGDLADLAGEARLAGKVRDFAANWDYNRGKLEDQLVTVRDLLTAIVDSFTELDAEGGRQP</sequence>
<name>A0A031FRL8_9MICO</name>
<comment type="caution">
    <text evidence="1">The sequence shown here is derived from an EMBL/GenBank/DDBJ whole genome shotgun (WGS) entry which is preliminary data.</text>
</comment>
<proteinExistence type="predicted"/>
<accession>A0A031FRL8</accession>
<dbReference type="AlphaFoldDB" id="A0A031FRL8"/>
<keyword evidence="2" id="KW-1185">Reference proteome</keyword>